<dbReference type="PANTHER" id="PTHR36847">
    <property type="entry name" value="AMIDOLIGASE ENZYME"/>
    <property type="match status" value="1"/>
</dbReference>
<proteinExistence type="predicted"/>
<name>A0ABR5AF88_9BACL</name>
<dbReference type="RefSeq" id="WP_041049167.1">
    <property type="nucleotide sequence ID" value="NZ_JXAK01000035.1"/>
</dbReference>
<protein>
    <recommendedName>
        <fullName evidence="3">Amidoligase enzyme</fullName>
    </recommendedName>
</protein>
<evidence type="ECO:0008006" key="3">
    <source>
        <dbReference type="Google" id="ProtNLM"/>
    </source>
</evidence>
<dbReference type="Pfam" id="PF12224">
    <property type="entry name" value="Amidoligase_2"/>
    <property type="match status" value="1"/>
</dbReference>
<dbReference type="PANTHER" id="PTHR36847:SF1">
    <property type="entry name" value="AMIDOLIGASE ENZYME"/>
    <property type="match status" value="1"/>
</dbReference>
<reference evidence="1 2" key="1">
    <citation type="submission" date="2014-12" db="EMBL/GenBank/DDBJ databases">
        <title>Draft genome sequence of Paenibacillus kamchatkensis strain B-2647.</title>
        <authorList>
            <person name="Karlyshev A.V."/>
            <person name="Kudryashova E.B."/>
        </authorList>
    </citation>
    <scope>NUCLEOTIDE SEQUENCE [LARGE SCALE GENOMIC DNA]</scope>
    <source>
        <strain evidence="1 2">VKM B-2647</strain>
    </source>
</reference>
<keyword evidence="2" id="KW-1185">Reference proteome</keyword>
<evidence type="ECO:0000313" key="1">
    <source>
        <dbReference type="EMBL" id="KIL39562.1"/>
    </source>
</evidence>
<evidence type="ECO:0000313" key="2">
    <source>
        <dbReference type="Proteomes" id="UP000031967"/>
    </source>
</evidence>
<organism evidence="1 2">
    <name type="scientific">Gordoniibacillus kamchatkensis</name>
    <dbReference type="NCBI Taxonomy" id="1590651"/>
    <lineage>
        <taxon>Bacteria</taxon>
        <taxon>Bacillati</taxon>
        <taxon>Bacillota</taxon>
        <taxon>Bacilli</taxon>
        <taxon>Bacillales</taxon>
        <taxon>Paenibacillaceae</taxon>
        <taxon>Gordoniibacillus</taxon>
    </lineage>
</organism>
<accession>A0ABR5AF88</accession>
<dbReference type="EMBL" id="JXAK01000035">
    <property type="protein sequence ID" value="KIL39562.1"/>
    <property type="molecule type" value="Genomic_DNA"/>
</dbReference>
<gene>
    <name evidence="1" type="ORF">SD70_19350</name>
</gene>
<sequence length="316" mass="36278">MVDCRELKFGIEIEFTRINRSKAAEVIAKYFGTVATQIGGWGFDNYEVKDRQNRIWRVVRDGSVTPHRLENNRVQIATDDYKCELVSPRLDYEDIPTLQNVVRELRRAGAGTNSSTGIHVHVGAERFTPQSLRVLCNIVYAKQHLMYKAVQCHSSRQNRFCQPLSNGFIRQLNKKKPTTFDGFGNVWYASVNSESPIDHRYHDSRYCLLNLHNLLSGRFKTVEFRLFNGSLHAGEVKSYVQFSLLIVAQALNQHRATNRVTAAHNGNDKYAFRVWLLRMGAISDEFKTMRHHLLKHLEGNSAWRDPAAQTLAEIAE</sequence>
<dbReference type="InterPro" id="IPR022025">
    <property type="entry name" value="Amidoligase_2"/>
</dbReference>
<comment type="caution">
    <text evidence="1">The sequence shown here is derived from an EMBL/GenBank/DDBJ whole genome shotgun (WGS) entry which is preliminary data.</text>
</comment>
<dbReference type="Proteomes" id="UP000031967">
    <property type="component" value="Unassembled WGS sequence"/>
</dbReference>